<dbReference type="EMBL" id="KV423974">
    <property type="protein sequence ID" value="KZT56676.1"/>
    <property type="molecule type" value="Genomic_DNA"/>
</dbReference>
<feature type="region of interest" description="Disordered" evidence="1">
    <location>
        <begin position="114"/>
        <end position="137"/>
    </location>
</feature>
<dbReference type="Gene3D" id="6.20.130.10">
    <property type="match status" value="1"/>
</dbReference>
<dbReference type="AlphaFoldDB" id="A0A165FFL7"/>
<dbReference type="PANTHER" id="PTHR28174:SF1">
    <property type="entry name" value="LARGE RIBOSOMAL SUBUNIT PROTEIN BL31M"/>
    <property type="match status" value="1"/>
</dbReference>
<accession>A0A165FFL7</accession>
<evidence type="ECO:0000313" key="4">
    <source>
        <dbReference type="Proteomes" id="UP000076842"/>
    </source>
</evidence>
<protein>
    <recommendedName>
        <fullName evidence="2">Ribosomal protein bL31m N-terminal domain-containing protein</fullName>
    </recommendedName>
</protein>
<gene>
    <name evidence="3" type="ORF">CALCODRAFT_497170</name>
</gene>
<dbReference type="InterPro" id="IPR048874">
    <property type="entry name" value="Ribosomal_bL31m_N"/>
</dbReference>
<proteinExistence type="predicted"/>
<reference evidence="3 4" key="1">
    <citation type="journal article" date="2016" name="Mol. Biol. Evol.">
        <title>Comparative Genomics of Early-Diverging Mushroom-Forming Fungi Provides Insights into the Origins of Lignocellulose Decay Capabilities.</title>
        <authorList>
            <person name="Nagy L.G."/>
            <person name="Riley R."/>
            <person name="Tritt A."/>
            <person name="Adam C."/>
            <person name="Daum C."/>
            <person name="Floudas D."/>
            <person name="Sun H."/>
            <person name="Yadav J.S."/>
            <person name="Pangilinan J."/>
            <person name="Larsson K.H."/>
            <person name="Matsuura K."/>
            <person name="Barry K."/>
            <person name="Labutti K."/>
            <person name="Kuo R."/>
            <person name="Ohm R.A."/>
            <person name="Bhattacharya S.S."/>
            <person name="Shirouzu T."/>
            <person name="Yoshinaga Y."/>
            <person name="Martin F.M."/>
            <person name="Grigoriev I.V."/>
            <person name="Hibbett D.S."/>
        </authorList>
    </citation>
    <scope>NUCLEOTIDE SEQUENCE [LARGE SCALE GENOMIC DNA]</scope>
    <source>
        <strain evidence="3 4">HHB12733</strain>
    </source>
</reference>
<dbReference type="GO" id="GO:0032543">
    <property type="term" value="P:mitochondrial translation"/>
    <property type="evidence" value="ECO:0007669"/>
    <property type="project" value="InterPro"/>
</dbReference>
<dbReference type="Proteomes" id="UP000076842">
    <property type="component" value="Unassembled WGS sequence"/>
</dbReference>
<organism evidence="3 4">
    <name type="scientific">Calocera cornea HHB12733</name>
    <dbReference type="NCBI Taxonomy" id="1353952"/>
    <lineage>
        <taxon>Eukaryota</taxon>
        <taxon>Fungi</taxon>
        <taxon>Dikarya</taxon>
        <taxon>Basidiomycota</taxon>
        <taxon>Agaricomycotina</taxon>
        <taxon>Dacrymycetes</taxon>
        <taxon>Dacrymycetales</taxon>
        <taxon>Dacrymycetaceae</taxon>
        <taxon>Calocera</taxon>
    </lineage>
</organism>
<sequence>MFTRPTLAIPPRIRVAQMLAGQRRMRSNSPYGRSHVPNRQKRLMPNPVVPHFPQIVYYSDGSTITQYTTSPDAEYKMARDMHNNPLYNPSAIGDHSGDESELGRLGRFRRRFAGAAQVESEPSKDGQPGTLFKEGDLGWYEEMSNDWGEKPEKEKGKE</sequence>
<dbReference type="InterPro" id="IPR034600">
    <property type="entry name" value="Ribosomal_bL31m"/>
</dbReference>
<name>A0A165FFL7_9BASI</name>
<feature type="region of interest" description="Disordered" evidence="1">
    <location>
        <begin position="21"/>
        <end position="46"/>
    </location>
</feature>
<feature type="domain" description="Ribosomal protein bL31m N-terminal" evidence="2">
    <location>
        <begin position="52"/>
        <end position="90"/>
    </location>
</feature>
<dbReference type="GO" id="GO:0003735">
    <property type="term" value="F:structural constituent of ribosome"/>
    <property type="evidence" value="ECO:0007669"/>
    <property type="project" value="InterPro"/>
</dbReference>
<evidence type="ECO:0000256" key="1">
    <source>
        <dbReference type="SAM" id="MobiDB-lite"/>
    </source>
</evidence>
<dbReference type="OrthoDB" id="5587740at2759"/>
<keyword evidence="4" id="KW-1185">Reference proteome</keyword>
<dbReference type="STRING" id="1353952.A0A165FFL7"/>
<dbReference type="InParanoid" id="A0A165FFL7"/>
<evidence type="ECO:0000259" key="2">
    <source>
        <dbReference type="Pfam" id="PF21492"/>
    </source>
</evidence>
<dbReference type="GO" id="GO:0005762">
    <property type="term" value="C:mitochondrial large ribosomal subunit"/>
    <property type="evidence" value="ECO:0007669"/>
    <property type="project" value="InterPro"/>
</dbReference>
<evidence type="ECO:0000313" key="3">
    <source>
        <dbReference type="EMBL" id="KZT56676.1"/>
    </source>
</evidence>
<dbReference type="Pfam" id="PF21492">
    <property type="entry name" value="bL31_N"/>
    <property type="match status" value="1"/>
</dbReference>
<dbReference type="PANTHER" id="PTHR28174">
    <property type="entry name" value="54S RIBOSOMAL PROTEIN L36, MITOCHONDRIAL"/>
    <property type="match status" value="1"/>
</dbReference>